<dbReference type="STRING" id="1802668.A2831_02325"/>
<dbReference type="EMBL" id="MGJI01000023">
    <property type="protein sequence ID" value="OGN04231.1"/>
    <property type="molecule type" value="Genomic_DNA"/>
</dbReference>
<protein>
    <submittedName>
        <fullName evidence="1">Uncharacterized protein</fullName>
    </submittedName>
</protein>
<reference evidence="1 2" key="1">
    <citation type="journal article" date="2016" name="Nat. Commun.">
        <title>Thousands of microbial genomes shed light on interconnected biogeochemical processes in an aquifer system.</title>
        <authorList>
            <person name="Anantharaman K."/>
            <person name="Brown C.T."/>
            <person name="Hug L.A."/>
            <person name="Sharon I."/>
            <person name="Castelle C.J."/>
            <person name="Probst A.J."/>
            <person name="Thomas B.C."/>
            <person name="Singh A."/>
            <person name="Wilkins M.J."/>
            <person name="Karaoz U."/>
            <person name="Brodie E.L."/>
            <person name="Williams K.H."/>
            <person name="Hubbard S.S."/>
            <person name="Banfield J.F."/>
        </authorList>
    </citation>
    <scope>NUCLEOTIDE SEQUENCE [LARGE SCALE GENOMIC DNA]</scope>
</reference>
<sequence length="181" mass="21163">MTKEERKNLLKAIWMLGLVAWCVWFAWTSRAERKAFQDRVEMNAAESVVRFEVDHLEAMLRSFRSSLPPHREYETRLLFDLYNSSIVLEEYIDVNKDRLDFSKIRLESEKVSDLTKKFAIELGLALNRDLSISRFSENVYGYSFGIAPVHIESTLDTTSADAIQREMSKLREKFPELVAIF</sequence>
<organism evidence="1 2">
    <name type="scientific">Candidatus Yanofskybacteria bacterium RIFCSPHIGHO2_01_FULL_44_17</name>
    <dbReference type="NCBI Taxonomy" id="1802668"/>
    <lineage>
        <taxon>Bacteria</taxon>
        <taxon>Candidatus Yanofskyibacteriota</taxon>
    </lineage>
</organism>
<name>A0A1F8ETQ3_9BACT</name>
<gene>
    <name evidence="1" type="ORF">A2831_02325</name>
</gene>
<accession>A0A1F8ETQ3</accession>
<dbReference type="Proteomes" id="UP000177507">
    <property type="component" value="Unassembled WGS sequence"/>
</dbReference>
<evidence type="ECO:0000313" key="2">
    <source>
        <dbReference type="Proteomes" id="UP000177507"/>
    </source>
</evidence>
<dbReference type="AlphaFoldDB" id="A0A1F8ETQ3"/>
<proteinExistence type="predicted"/>
<comment type="caution">
    <text evidence="1">The sequence shown here is derived from an EMBL/GenBank/DDBJ whole genome shotgun (WGS) entry which is preliminary data.</text>
</comment>
<evidence type="ECO:0000313" key="1">
    <source>
        <dbReference type="EMBL" id="OGN04231.1"/>
    </source>
</evidence>